<keyword evidence="1" id="KW-0732">Signal</keyword>
<gene>
    <name evidence="2" type="ORF">EEDITHA_LOCUS22045</name>
</gene>
<evidence type="ECO:0000313" key="3">
    <source>
        <dbReference type="Proteomes" id="UP001153954"/>
    </source>
</evidence>
<comment type="caution">
    <text evidence="2">The sequence shown here is derived from an EMBL/GenBank/DDBJ whole genome shotgun (WGS) entry which is preliminary data.</text>
</comment>
<sequence length="234" mass="26606">MRKSLVVFVLVAFSNNIFVNASSVSKVDLIDYRSYVVSILQETMNRVENNHWCNLKIDNMYMNISENVLGTNMSGTVEFTDGFLVSLEKIDIIESTVQRSWVPTRGNTTNVEVKATMRMLNFVIGFDVLAKLEDNEYHSTGVIRYPEIRFPFVISKNLFTDAITVTVSSQLIGNQASNFMVFLPENKVTKVITVLFKTNSITDSFQKWAAETFAPIAQDLVENDIEFPKMCYNC</sequence>
<feature type="signal peptide" evidence="1">
    <location>
        <begin position="1"/>
        <end position="21"/>
    </location>
</feature>
<organism evidence="2 3">
    <name type="scientific">Euphydryas editha</name>
    <name type="common">Edith's checkerspot</name>
    <dbReference type="NCBI Taxonomy" id="104508"/>
    <lineage>
        <taxon>Eukaryota</taxon>
        <taxon>Metazoa</taxon>
        <taxon>Ecdysozoa</taxon>
        <taxon>Arthropoda</taxon>
        <taxon>Hexapoda</taxon>
        <taxon>Insecta</taxon>
        <taxon>Pterygota</taxon>
        <taxon>Neoptera</taxon>
        <taxon>Endopterygota</taxon>
        <taxon>Lepidoptera</taxon>
        <taxon>Glossata</taxon>
        <taxon>Ditrysia</taxon>
        <taxon>Papilionoidea</taxon>
        <taxon>Nymphalidae</taxon>
        <taxon>Nymphalinae</taxon>
        <taxon>Euphydryas</taxon>
    </lineage>
</organism>
<proteinExistence type="predicted"/>
<reference evidence="2" key="1">
    <citation type="submission" date="2022-03" db="EMBL/GenBank/DDBJ databases">
        <authorList>
            <person name="Tunstrom K."/>
        </authorList>
    </citation>
    <scope>NUCLEOTIDE SEQUENCE</scope>
</reference>
<name>A0AAU9VD30_EUPED</name>
<keyword evidence="3" id="KW-1185">Reference proteome</keyword>
<protein>
    <submittedName>
        <fullName evidence="2">Uncharacterized protein</fullName>
    </submittedName>
</protein>
<dbReference type="AlphaFoldDB" id="A0AAU9VD30"/>
<evidence type="ECO:0000313" key="2">
    <source>
        <dbReference type="EMBL" id="CAH2108079.1"/>
    </source>
</evidence>
<feature type="chain" id="PRO_5043897275" evidence="1">
    <location>
        <begin position="22"/>
        <end position="234"/>
    </location>
</feature>
<evidence type="ECO:0000256" key="1">
    <source>
        <dbReference type="SAM" id="SignalP"/>
    </source>
</evidence>
<dbReference type="EMBL" id="CAKOGL010000031">
    <property type="protein sequence ID" value="CAH2108079.1"/>
    <property type="molecule type" value="Genomic_DNA"/>
</dbReference>
<accession>A0AAU9VD30</accession>
<dbReference type="Proteomes" id="UP001153954">
    <property type="component" value="Unassembled WGS sequence"/>
</dbReference>